<dbReference type="EMBL" id="FUWZ01000002">
    <property type="protein sequence ID" value="SKA10235.1"/>
    <property type="molecule type" value="Genomic_DNA"/>
</dbReference>
<sequence>MTKLLFMLLVVLAAATSANANTGNGNGNGDNTSTGFKNGDKDKEKDNNGDKNGDNNDNRNNAKNNDKSKPVRVEDFVLLFPRVETTEKVDEAELEKAIVDLYKWYLQNETKINTNDFLKGSGKEMVFPFKVDPKTLQQYFLFIKKNFPGFNEEYLSTLKRNRKKEAPVTVRDEMDNPMSISVNR</sequence>
<keyword evidence="2" id="KW-0732">Signal</keyword>
<dbReference type="RefSeq" id="WP_078669285.1">
    <property type="nucleotide sequence ID" value="NZ_FUWZ01000002.1"/>
</dbReference>
<evidence type="ECO:0000313" key="4">
    <source>
        <dbReference type="Proteomes" id="UP000190367"/>
    </source>
</evidence>
<feature type="chain" id="PRO_5010573406" evidence="2">
    <location>
        <begin position="21"/>
        <end position="184"/>
    </location>
</feature>
<feature type="compositionally biased region" description="Low complexity" evidence="1">
    <location>
        <begin position="19"/>
        <end position="37"/>
    </location>
</feature>
<organism evidence="3 4">
    <name type="scientific">Chitinophaga eiseniae</name>
    <dbReference type="NCBI Taxonomy" id="634771"/>
    <lineage>
        <taxon>Bacteria</taxon>
        <taxon>Pseudomonadati</taxon>
        <taxon>Bacteroidota</taxon>
        <taxon>Chitinophagia</taxon>
        <taxon>Chitinophagales</taxon>
        <taxon>Chitinophagaceae</taxon>
        <taxon>Chitinophaga</taxon>
    </lineage>
</organism>
<proteinExistence type="predicted"/>
<dbReference type="OrthoDB" id="678585at2"/>
<dbReference type="AlphaFoldDB" id="A0A1T4R332"/>
<evidence type="ECO:0000256" key="1">
    <source>
        <dbReference type="SAM" id="MobiDB-lite"/>
    </source>
</evidence>
<evidence type="ECO:0000256" key="2">
    <source>
        <dbReference type="SAM" id="SignalP"/>
    </source>
</evidence>
<protein>
    <submittedName>
        <fullName evidence="3">Uncharacterized protein</fullName>
    </submittedName>
</protein>
<evidence type="ECO:0000313" key="3">
    <source>
        <dbReference type="EMBL" id="SKA10235.1"/>
    </source>
</evidence>
<gene>
    <name evidence="3" type="ORF">SAMN04488128_102773</name>
</gene>
<reference evidence="4" key="1">
    <citation type="submission" date="2017-02" db="EMBL/GenBank/DDBJ databases">
        <authorList>
            <person name="Varghese N."/>
            <person name="Submissions S."/>
        </authorList>
    </citation>
    <scope>NUCLEOTIDE SEQUENCE [LARGE SCALE GENOMIC DNA]</scope>
    <source>
        <strain evidence="4">DSM 22224</strain>
    </source>
</reference>
<name>A0A1T4R332_9BACT</name>
<feature type="region of interest" description="Disordered" evidence="1">
    <location>
        <begin position="19"/>
        <end position="68"/>
    </location>
</feature>
<dbReference type="Proteomes" id="UP000190367">
    <property type="component" value="Unassembled WGS sequence"/>
</dbReference>
<accession>A0A1T4R332</accession>
<feature type="compositionally biased region" description="Basic and acidic residues" evidence="1">
    <location>
        <begin position="38"/>
        <end position="57"/>
    </location>
</feature>
<feature type="signal peptide" evidence="2">
    <location>
        <begin position="1"/>
        <end position="20"/>
    </location>
</feature>
<keyword evidence="4" id="KW-1185">Reference proteome</keyword>